<dbReference type="PANTHER" id="PTHR15286">
    <property type="entry name" value="RAS-ASSOCIATING DOMAIN CONTAINING PROTEIN"/>
    <property type="match status" value="1"/>
</dbReference>
<dbReference type="GeneID" id="114767155"/>
<dbReference type="RefSeq" id="XP_028814554.1">
    <property type="nucleotide sequence ID" value="XM_028958721.1"/>
</dbReference>
<feature type="domain" description="Ras-associating" evidence="3">
    <location>
        <begin position="24"/>
        <end position="118"/>
    </location>
</feature>
<dbReference type="GeneTree" id="ENSGT00950000182839"/>
<reference evidence="4" key="2">
    <citation type="submission" date="2025-08" db="UniProtKB">
        <authorList>
            <consortium name="Ensembl"/>
        </authorList>
    </citation>
    <scope>IDENTIFICATION</scope>
</reference>
<evidence type="ECO:0000256" key="1">
    <source>
        <dbReference type="SAM" id="Coils"/>
    </source>
</evidence>
<dbReference type="SUPFAM" id="SSF54236">
    <property type="entry name" value="Ubiquitin-like"/>
    <property type="match status" value="1"/>
</dbReference>
<dbReference type="InterPro" id="IPR029071">
    <property type="entry name" value="Ubiquitin-like_domsf"/>
</dbReference>
<evidence type="ECO:0000313" key="4">
    <source>
        <dbReference type="Ensembl" id="ENSDCDP00010029484.1"/>
    </source>
</evidence>
<accession>A0AAY4C9P2</accession>
<dbReference type="InterPro" id="IPR033593">
    <property type="entry name" value="N-RASSF"/>
</dbReference>
<reference evidence="4" key="3">
    <citation type="submission" date="2025-09" db="UniProtKB">
        <authorList>
            <consortium name="Ensembl"/>
        </authorList>
    </citation>
    <scope>IDENTIFICATION</scope>
</reference>
<feature type="compositionally biased region" description="Basic and acidic residues" evidence="2">
    <location>
        <begin position="214"/>
        <end position="224"/>
    </location>
</feature>
<dbReference type="Proteomes" id="UP000694580">
    <property type="component" value="Chromosome 17"/>
</dbReference>
<name>A0AAY4C9P2_9TELE</name>
<keyword evidence="5" id="KW-1185">Reference proteome</keyword>
<feature type="compositionally biased region" description="Low complexity" evidence="2">
    <location>
        <begin position="392"/>
        <end position="410"/>
    </location>
</feature>
<dbReference type="PANTHER" id="PTHR15286:SF10">
    <property type="entry name" value="RAS ASSOCIATION DOMAIN-CONTAINING PROTEIN 9"/>
    <property type="match status" value="1"/>
</dbReference>
<protein>
    <recommendedName>
        <fullName evidence="3">Ras-associating domain-containing protein</fullName>
    </recommendedName>
</protein>
<proteinExistence type="predicted"/>
<keyword evidence="1" id="KW-0175">Coiled coil</keyword>
<feature type="region of interest" description="Disordered" evidence="2">
    <location>
        <begin position="122"/>
        <end position="141"/>
    </location>
</feature>
<feature type="region of interest" description="Disordered" evidence="2">
    <location>
        <begin position="214"/>
        <end position="233"/>
    </location>
</feature>
<evidence type="ECO:0000256" key="2">
    <source>
        <dbReference type="SAM" id="MobiDB-lite"/>
    </source>
</evidence>
<gene>
    <name evidence="4" type="primary">RASSF9</name>
</gene>
<dbReference type="SMART" id="SM00314">
    <property type="entry name" value="RA"/>
    <property type="match status" value="1"/>
</dbReference>
<dbReference type="PROSITE" id="PS50200">
    <property type="entry name" value="RA"/>
    <property type="match status" value="1"/>
</dbReference>
<dbReference type="AlphaFoldDB" id="A0AAY4C9P2"/>
<evidence type="ECO:0000259" key="3">
    <source>
        <dbReference type="PROSITE" id="PS50200"/>
    </source>
</evidence>
<feature type="region of interest" description="Disordered" evidence="2">
    <location>
        <begin position="367"/>
        <end position="428"/>
    </location>
</feature>
<reference evidence="4 5" key="1">
    <citation type="submission" date="2020-06" db="EMBL/GenBank/DDBJ databases">
        <authorList>
            <consortium name="Wellcome Sanger Institute Data Sharing"/>
        </authorList>
    </citation>
    <scope>NUCLEOTIDE SEQUENCE [LARGE SCALE GENOMIC DNA]</scope>
</reference>
<dbReference type="InterPro" id="IPR000159">
    <property type="entry name" value="RA_dom"/>
</dbReference>
<feature type="compositionally biased region" description="Pro residues" evidence="2">
    <location>
        <begin position="419"/>
        <end position="428"/>
    </location>
</feature>
<dbReference type="GO" id="GO:0007165">
    <property type="term" value="P:signal transduction"/>
    <property type="evidence" value="ECO:0007669"/>
    <property type="project" value="InterPro"/>
</dbReference>
<feature type="compositionally biased region" description="Basic residues" evidence="2">
    <location>
        <begin position="125"/>
        <end position="137"/>
    </location>
</feature>
<feature type="coiled-coil region" evidence="1">
    <location>
        <begin position="256"/>
        <end position="283"/>
    </location>
</feature>
<sequence>MAPFGRNFLKARLKSRPKETEETPGKEIQVRVCQEEKVVCGVSKHTTCADIVTALLDDHKTIPESKRLLHGEPKDFCLVEKWRSFERALPPLTRILRLWNAWGDEKPFIQFILVKTADFVPPSKASKRSSKSRSTKSKRWEQCPAQYTKALASDRQKRVVRKAFRKLEKLQMERTPSEGSEEVENMVRLIITQDYTIRQQIRRMRELDADIERSEQHLRSERDASCTPASGLLENVDSPSLAELRWQEHLYTSDGVDMLEAQVHRHQELIEELSRNIDAELRSSEWLVDAEEPQGAAAAAPDLSGIGGEGLESLQAELRRSMRAGLLLRQQAADMEKELQRHSAALHSKSQECQLLATQLGSLQLGDQSAAPSPVPLAEQVTGAGKLRQCQSPTDITDTDSDTGISSTHSQDSLSPTADPRPPLDTDV</sequence>
<evidence type="ECO:0000313" key="5">
    <source>
        <dbReference type="Proteomes" id="UP000694580"/>
    </source>
</evidence>
<organism evidence="4 5">
    <name type="scientific">Denticeps clupeoides</name>
    <name type="common">denticle herring</name>
    <dbReference type="NCBI Taxonomy" id="299321"/>
    <lineage>
        <taxon>Eukaryota</taxon>
        <taxon>Metazoa</taxon>
        <taxon>Chordata</taxon>
        <taxon>Craniata</taxon>
        <taxon>Vertebrata</taxon>
        <taxon>Euteleostomi</taxon>
        <taxon>Actinopterygii</taxon>
        <taxon>Neopterygii</taxon>
        <taxon>Teleostei</taxon>
        <taxon>Clupei</taxon>
        <taxon>Clupeiformes</taxon>
        <taxon>Denticipitoidei</taxon>
        <taxon>Denticipitidae</taxon>
        <taxon>Denticeps</taxon>
    </lineage>
</organism>
<dbReference type="Ensembl" id="ENSDCDT00010036472.1">
    <property type="protein sequence ID" value="ENSDCDP00010029484.1"/>
    <property type="gene ID" value="ENSDCDG00010018723.1"/>
</dbReference>
<dbReference type="Gene3D" id="3.10.20.90">
    <property type="entry name" value="Phosphatidylinositol 3-kinase Catalytic Subunit, Chain A, domain 1"/>
    <property type="match status" value="1"/>
</dbReference>